<proteinExistence type="predicted"/>
<reference evidence="1 2" key="1">
    <citation type="submission" date="2016-12" db="EMBL/GenBank/DDBJ databases">
        <title>Providencia rettgeri phage vB-PreS_PR1 - a deep-branching member of the T5-like siphoviruses.</title>
        <authorList>
            <person name="Oliveira H."/>
            <person name="Pinto G."/>
            <person name="Hendrix H."/>
            <person name="Noben J.-P."/>
            <person name="Gawor J."/>
            <person name="Lobocka M."/>
            <person name="Lavigne R."/>
            <person name="Azeredo J."/>
        </authorList>
    </citation>
    <scope>NUCLEOTIDE SEQUENCE [LARGE SCALE GENOMIC DNA]</scope>
</reference>
<protein>
    <submittedName>
        <fullName evidence="1">Uncharacterized protein</fullName>
    </submittedName>
</protein>
<gene>
    <name evidence="1" type="ORF">PR1_6</name>
</gene>
<dbReference type="Proteomes" id="UP000222417">
    <property type="component" value="Segment"/>
</dbReference>
<keyword evidence="2" id="KW-1185">Reference proteome</keyword>
<accession>A0A1S6KV76</accession>
<name>A0A1S6KV76_9CAUD</name>
<evidence type="ECO:0000313" key="2">
    <source>
        <dbReference type="Proteomes" id="UP000222417"/>
    </source>
</evidence>
<dbReference type="EMBL" id="KY363465">
    <property type="protein sequence ID" value="AQT25322.1"/>
    <property type="molecule type" value="Genomic_DNA"/>
</dbReference>
<sequence>MAKQSFNQVLCTLVASQGITANEALTERIDHRIDLTRLRKEAKIIRNAYKATLDQYFDGDKKLFDKASEAWHNLGIVIQVVETIESQQSINRSIWK</sequence>
<evidence type="ECO:0000313" key="1">
    <source>
        <dbReference type="EMBL" id="AQT25322.1"/>
    </source>
</evidence>
<organism evidence="1 2">
    <name type="scientific">Providencia phage vB_PreS_PR1</name>
    <dbReference type="NCBI Taxonomy" id="1931407"/>
    <lineage>
        <taxon>Viruses</taxon>
        <taxon>Duplodnaviria</taxon>
        <taxon>Heunggongvirae</taxon>
        <taxon>Uroviricota</taxon>
        <taxon>Caudoviricetes</taxon>
        <taxon>Demerecviridae</taxon>
        <taxon>Priunavirus</taxon>
        <taxon>Priunavirus PR1</taxon>
    </lineage>
</organism>